<dbReference type="Gene3D" id="1.10.101.10">
    <property type="entry name" value="PGBD-like superfamily/PGBD"/>
    <property type="match status" value="2"/>
</dbReference>
<dbReference type="InterPro" id="IPR036365">
    <property type="entry name" value="PGBD-like_sf"/>
</dbReference>
<accession>A0A931WPQ4</accession>
<dbReference type="Pfam" id="PF17957">
    <property type="entry name" value="Big_7"/>
    <property type="match status" value="1"/>
</dbReference>
<dbReference type="Pfam" id="PF01471">
    <property type="entry name" value="PG_binding_1"/>
    <property type="match status" value="2"/>
</dbReference>
<sequence>TITITGSPLAKITTFTLSVTALPLQTLTCSPSTQTVQTNSSATLTAAGGTGTYSWSAPGGNPASGSGASFSTSYVTAGAYTVTTTSGTQSAVCTVSVTVLPPPPGDTSPPSISLTAPANGSTISGAVIVSANASDDVGVVGVQFKLDGSNIGVEDTSSPYSIFWDSTVVANGSHALTAVARDAAGNIGTAPTVSISVFNGTAPLFTGRILAFGSREALVKNLQQFLIAQGILALGNDTGYFGPLTRYAVIIFQQRYAIHSTGIMGPLTAAKIDQLRGSTPPTGATFTVPLYLGVRNSQVVNLQLFLIQRGILAAGNNTGYFGPLTEAAVRTFQCQQSIVCSGDRYSTGWGVVGAKTRGALNVF</sequence>
<dbReference type="AlphaFoldDB" id="A0A931WPQ4"/>
<organism evidence="2 3">
    <name type="scientific">Candidatus Sungiibacteriota bacterium</name>
    <dbReference type="NCBI Taxonomy" id="2750080"/>
    <lineage>
        <taxon>Bacteria</taxon>
        <taxon>Candidatus Sungiibacteriota</taxon>
    </lineage>
</organism>
<name>A0A931WPQ4_9BACT</name>
<evidence type="ECO:0000259" key="1">
    <source>
        <dbReference type="PROSITE" id="PS50093"/>
    </source>
</evidence>
<dbReference type="PROSITE" id="PS50093">
    <property type="entry name" value="PKD"/>
    <property type="match status" value="1"/>
</dbReference>
<feature type="domain" description="PKD" evidence="1">
    <location>
        <begin position="23"/>
        <end position="99"/>
    </location>
</feature>
<dbReference type="Gene3D" id="2.60.40.10">
    <property type="entry name" value="Immunoglobulins"/>
    <property type="match status" value="2"/>
</dbReference>
<dbReference type="Proteomes" id="UP000724148">
    <property type="component" value="Unassembled WGS sequence"/>
</dbReference>
<dbReference type="SUPFAM" id="SSF49299">
    <property type="entry name" value="PKD domain"/>
    <property type="match status" value="1"/>
</dbReference>
<protein>
    <submittedName>
        <fullName evidence="2">Peptidoglycan-binding protein</fullName>
    </submittedName>
</protein>
<reference evidence="2" key="1">
    <citation type="submission" date="2020-07" db="EMBL/GenBank/DDBJ databases">
        <title>Huge and variable diversity of episymbiotic CPR bacteria and DPANN archaea in groundwater ecosystems.</title>
        <authorList>
            <person name="He C.Y."/>
            <person name="Keren R."/>
            <person name="Whittaker M."/>
            <person name="Farag I.F."/>
            <person name="Doudna J."/>
            <person name="Cate J.H.D."/>
            <person name="Banfield J.F."/>
        </authorList>
    </citation>
    <scope>NUCLEOTIDE SEQUENCE</scope>
    <source>
        <strain evidence="2">NC_groundwater_193_Ag_S-0.1um_51_7</strain>
    </source>
</reference>
<gene>
    <name evidence="2" type="ORF">HYT40_02415</name>
</gene>
<dbReference type="SUPFAM" id="SSF47090">
    <property type="entry name" value="PGBD-like"/>
    <property type="match status" value="2"/>
</dbReference>
<evidence type="ECO:0000313" key="3">
    <source>
        <dbReference type="Proteomes" id="UP000724148"/>
    </source>
</evidence>
<dbReference type="EMBL" id="JACOZA010000065">
    <property type="protein sequence ID" value="MBI2096986.1"/>
    <property type="molecule type" value="Genomic_DNA"/>
</dbReference>
<dbReference type="InterPro" id="IPR036366">
    <property type="entry name" value="PGBDSf"/>
</dbReference>
<proteinExistence type="predicted"/>
<evidence type="ECO:0000313" key="2">
    <source>
        <dbReference type="EMBL" id="MBI2096986.1"/>
    </source>
</evidence>
<feature type="non-terminal residue" evidence="2">
    <location>
        <position position="1"/>
    </location>
</feature>
<dbReference type="InterPro" id="IPR013783">
    <property type="entry name" value="Ig-like_fold"/>
</dbReference>
<comment type="caution">
    <text evidence="2">The sequence shown here is derived from an EMBL/GenBank/DDBJ whole genome shotgun (WGS) entry which is preliminary data.</text>
</comment>
<dbReference type="InterPro" id="IPR035986">
    <property type="entry name" value="PKD_dom_sf"/>
</dbReference>
<dbReference type="InterPro" id="IPR002477">
    <property type="entry name" value="Peptidoglycan-bd-like"/>
</dbReference>
<dbReference type="InterPro" id="IPR000601">
    <property type="entry name" value="PKD_dom"/>
</dbReference>